<dbReference type="Proteomes" id="UP000006056">
    <property type="component" value="Chromosome"/>
</dbReference>
<dbReference type="HOGENOM" id="CLU_477280_0_0_0"/>
<sequence>MPPSRHKVCGTKKHSRTFTKKVRALALSVLLGSTCSLIAQEPAGLTNYYVNNVNGNDSNDGLTTQTAWRSLNKVNQFNFSSPSAVLLYGSQIFQTMLIGKLNLQYVGSYGPTGSCSWNNGSPSCVNRPIIDPTKSIPSASWQSVDGATYKAPFPSIAYKVFVDGAYAPTTPLQPPTNGSPSGVMQQAGTMISDGTFIYVHLSDNSSPANHDIRIASSDMPYGIITGEAGNVTIDGLVVAHAPVAGIAILNPDNSPGHATGGNVTVENSAIYNSGSTVYNNGTLEPLTDPQTFAKTDANIAVIPAAAGQAMIHNILIMQAMIGRLDVPSNTNNYDGAGISLKDTYQAYLQNVQIATVNGWGLSVDDYYSTSEDCQGLTVQTLEVTNSEGNIRIAGCSTVSVTDATVHDSKGNGFQLQPGHNHAANYITLTTPTIHDLTSAYSGLLYNGIDTNWAKHLTVNNATIYKVAESSITLEDDGVGEDVASTGFSLNNSNLDASQNRKANGGACSATETCFPLYVRDNALALNDWSVHSLNLTPVAATMKVARWGAASASDPNHDLTQDQFNQAIAGH</sequence>
<dbReference type="SUPFAM" id="SSF51126">
    <property type="entry name" value="Pectin lyase-like"/>
    <property type="match status" value="2"/>
</dbReference>
<name>I3ZMK9_TERRK</name>
<proteinExistence type="predicted"/>
<organism evidence="2 3">
    <name type="scientific">Terriglobus roseus (strain DSM 18391 / NRRL B-41598 / KBS 63)</name>
    <dbReference type="NCBI Taxonomy" id="926566"/>
    <lineage>
        <taxon>Bacteria</taxon>
        <taxon>Pseudomonadati</taxon>
        <taxon>Acidobacteriota</taxon>
        <taxon>Terriglobia</taxon>
        <taxon>Terriglobales</taxon>
        <taxon>Acidobacteriaceae</taxon>
        <taxon>Terriglobus</taxon>
    </lineage>
</organism>
<evidence type="ECO:0008006" key="4">
    <source>
        <dbReference type="Google" id="ProtNLM"/>
    </source>
</evidence>
<dbReference type="RefSeq" id="WP_014787737.1">
    <property type="nucleotide sequence ID" value="NC_018014.1"/>
</dbReference>
<evidence type="ECO:0000256" key="1">
    <source>
        <dbReference type="SAM" id="SignalP"/>
    </source>
</evidence>
<feature type="signal peptide" evidence="1">
    <location>
        <begin position="1"/>
        <end position="39"/>
    </location>
</feature>
<reference evidence="2 3" key="1">
    <citation type="submission" date="2012-06" db="EMBL/GenBank/DDBJ databases">
        <title>Complete genome of Terriglobus roseus DSM 18391.</title>
        <authorList>
            <consortium name="US DOE Joint Genome Institute (JGI-PGF)"/>
            <person name="Lucas S."/>
            <person name="Copeland A."/>
            <person name="Lapidus A."/>
            <person name="Glavina del Rio T."/>
            <person name="Dalin E."/>
            <person name="Tice H."/>
            <person name="Bruce D."/>
            <person name="Goodwin L."/>
            <person name="Pitluck S."/>
            <person name="Peters L."/>
            <person name="Mikhailova N."/>
            <person name="Munk A.C.C."/>
            <person name="Kyrpides N."/>
            <person name="Mavromatis K."/>
            <person name="Ivanova N."/>
            <person name="Brettin T."/>
            <person name="Detter J.C."/>
            <person name="Han C."/>
            <person name="Larimer F."/>
            <person name="Land M."/>
            <person name="Hauser L."/>
            <person name="Markowitz V."/>
            <person name="Cheng J.-F."/>
            <person name="Hugenholtz P."/>
            <person name="Woyke T."/>
            <person name="Wu D."/>
            <person name="Brambilla E."/>
            <person name="Klenk H.-P."/>
            <person name="Eisen J.A."/>
        </authorList>
    </citation>
    <scope>NUCLEOTIDE SEQUENCE [LARGE SCALE GENOMIC DNA]</scope>
    <source>
        <strain evidence="3">DSM 18391 / NRRL B-41598 / KBS 63</strain>
    </source>
</reference>
<dbReference type="SMART" id="SM00710">
    <property type="entry name" value="PbH1"/>
    <property type="match status" value="5"/>
</dbReference>
<keyword evidence="3" id="KW-1185">Reference proteome</keyword>
<protein>
    <recommendedName>
        <fullName evidence="4">Right handed beta helix region</fullName>
    </recommendedName>
</protein>
<dbReference type="AlphaFoldDB" id="I3ZMK9"/>
<feature type="chain" id="PRO_5003684208" description="Right handed beta helix region" evidence="1">
    <location>
        <begin position="40"/>
        <end position="571"/>
    </location>
</feature>
<evidence type="ECO:0000313" key="3">
    <source>
        <dbReference type="Proteomes" id="UP000006056"/>
    </source>
</evidence>
<dbReference type="InterPro" id="IPR011050">
    <property type="entry name" value="Pectin_lyase_fold/virulence"/>
</dbReference>
<gene>
    <name evidence="2" type="ordered locus">Terro_4275</name>
</gene>
<dbReference type="eggNOG" id="COG5434">
    <property type="taxonomic scope" value="Bacteria"/>
</dbReference>
<dbReference type="KEGG" id="trs:Terro_4275"/>
<dbReference type="InterPro" id="IPR006626">
    <property type="entry name" value="PbH1"/>
</dbReference>
<accession>I3ZMK9</accession>
<evidence type="ECO:0000313" key="2">
    <source>
        <dbReference type="EMBL" id="AFL90477.1"/>
    </source>
</evidence>
<keyword evidence="1" id="KW-0732">Signal</keyword>
<dbReference type="EMBL" id="CP003379">
    <property type="protein sequence ID" value="AFL90477.1"/>
    <property type="molecule type" value="Genomic_DNA"/>
</dbReference>